<evidence type="ECO:0000256" key="1">
    <source>
        <dbReference type="ARBA" id="ARBA00022679"/>
    </source>
</evidence>
<dbReference type="EMBL" id="JBIGHZ010000002">
    <property type="protein sequence ID" value="MFG6447750.1"/>
    <property type="molecule type" value="Genomic_DNA"/>
</dbReference>
<protein>
    <submittedName>
        <fullName evidence="5">GNAT family N-acetyltransferase</fullName>
        <ecNumber evidence="5">2.3.-.-</ecNumber>
    </submittedName>
</protein>
<keyword evidence="1 5" id="KW-0808">Transferase</keyword>
<dbReference type="PANTHER" id="PTHR43792">
    <property type="entry name" value="GNAT FAMILY, PUTATIVE (AFU_ORTHOLOGUE AFUA_3G00765)-RELATED-RELATED"/>
    <property type="match status" value="1"/>
</dbReference>
<comment type="caution">
    <text evidence="5">The sequence shown here is derived from an EMBL/GenBank/DDBJ whole genome shotgun (WGS) entry which is preliminary data.</text>
</comment>
<accession>A0ABW7FTV0</accession>
<dbReference type="PANTHER" id="PTHR43792:SF8">
    <property type="entry name" value="[RIBOSOMAL PROTEIN US5]-ALANINE N-ACETYLTRANSFERASE"/>
    <property type="match status" value="1"/>
</dbReference>
<evidence type="ECO:0000313" key="6">
    <source>
        <dbReference type="Proteomes" id="UP001606099"/>
    </source>
</evidence>
<dbReference type="GO" id="GO:0016746">
    <property type="term" value="F:acyltransferase activity"/>
    <property type="evidence" value="ECO:0007669"/>
    <property type="project" value="UniProtKB-KW"/>
</dbReference>
<dbReference type="SUPFAM" id="SSF55729">
    <property type="entry name" value="Acyl-CoA N-acyltransferases (Nat)"/>
    <property type="match status" value="1"/>
</dbReference>
<proteinExistence type="inferred from homology"/>
<dbReference type="RefSeq" id="WP_394459375.1">
    <property type="nucleotide sequence ID" value="NZ_JBIGHZ010000002.1"/>
</dbReference>
<keyword evidence="6" id="KW-1185">Reference proteome</keyword>
<evidence type="ECO:0000259" key="4">
    <source>
        <dbReference type="PROSITE" id="PS51186"/>
    </source>
</evidence>
<feature type="domain" description="N-acetyltransferase" evidence="4">
    <location>
        <begin position="2"/>
        <end position="166"/>
    </location>
</feature>
<dbReference type="Gene3D" id="3.40.630.30">
    <property type="match status" value="1"/>
</dbReference>
<dbReference type="Proteomes" id="UP001606099">
    <property type="component" value="Unassembled WGS sequence"/>
</dbReference>
<organism evidence="5 6">
    <name type="scientific">Roseateles rivi</name>
    <dbReference type="NCBI Taxonomy" id="3299028"/>
    <lineage>
        <taxon>Bacteria</taxon>
        <taxon>Pseudomonadati</taxon>
        <taxon>Pseudomonadota</taxon>
        <taxon>Betaproteobacteria</taxon>
        <taxon>Burkholderiales</taxon>
        <taxon>Sphaerotilaceae</taxon>
        <taxon>Roseateles</taxon>
    </lineage>
</organism>
<evidence type="ECO:0000256" key="3">
    <source>
        <dbReference type="ARBA" id="ARBA00038502"/>
    </source>
</evidence>
<dbReference type="EC" id="2.3.-.-" evidence="5"/>
<evidence type="ECO:0000256" key="2">
    <source>
        <dbReference type="ARBA" id="ARBA00023315"/>
    </source>
</evidence>
<dbReference type="PROSITE" id="PS51186">
    <property type="entry name" value="GNAT"/>
    <property type="match status" value="1"/>
</dbReference>
<gene>
    <name evidence="5" type="ORF">ACG0Z6_05765</name>
</gene>
<evidence type="ECO:0000313" key="5">
    <source>
        <dbReference type="EMBL" id="MFG6447750.1"/>
    </source>
</evidence>
<dbReference type="Pfam" id="PF13302">
    <property type="entry name" value="Acetyltransf_3"/>
    <property type="match status" value="1"/>
</dbReference>
<name>A0ABW7FTV0_9BURK</name>
<dbReference type="InterPro" id="IPR016181">
    <property type="entry name" value="Acyl_CoA_acyltransferase"/>
</dbReference>
<dbReference type="InterPro" id="IPR000182">
    <property type="entry name" value="GNAT_dom"/>
</dbReference>
<keyword evidence="2 5" id="KW-0012">Acyltransferase</keyword>
<dbReference type="InterPro" id="IPR051531">
    <property type="entry name" value="N-acetyltransferase"/>
</dbReference>
<sequence>MIHLVPLAESDLDELLTFEITQRAFFESRINARAASYYSRDGLAQALAEAAADAAADRAYQFLMRDADGVLVGRINLTGVRRQHFYSAEVGYRVAEFANGKGYAKAALGQLLVLAFGALELKRLEAKASVGNPGSARVLQAHGFVPFGRSHRSFELGGVWHDCLHFERHAQPG</sequence>
<comment type="similarity">
    <text evidence="3">Belongs to the acetyltransferase family. RimJ subfamily.</text>
</comment>
<reference evidence="5 6" key="1">
    <citation type="submission" date="2024-08" db="EMBL/GenBank/DDBJ databases">
        <authorList>
            <person name="Lu H."/>
        </authorList>
    </citation>
    <scope>NUCLEOTIDE SEQUENCE [LARGE SCALE GENOMIC DNA]</scope>
    <source>
        <strain evidence="5 6">BYS180W</strain>
    </source>
</reference>